<dbReference type="Proteomes" id="UP001190700">
    <property type="component" value="Unassembled WGS sequence"/>
</dbReference>
<feature type="region of interest" description="Disordered" evidence="1">
    <location>
        <begin position="1"/>
        <end position="37"/>
    </location>
</feature>
<dbReference type="AlphaFoldDB" id="A0AAE0EU61"/>
<proteinExistence type="predicted"/>
<organism evidence="2 3">
    <name type="scientific">Cymbomonas tetramitiformis</name>
    <dbReference type="NCBI Taxonomy" id="36881"/>
    <lineage>
        <taxon>Eukaryota</taxon>
        <taxon>Viridiplantae</taxon>
        <taxon>Chlorophyta</taxon>
        <taxon>Pyramimonadophyceae</taxon>
        <taxon>Pyramimonadales</taxon>
        <taxon>Pyramimonadaceae</taxon>
        <taxon>Cymbomonas</taxon>
    </lineage>
</organism>
<evidence type="ECO:0000313" key="2">
    <source>
        <dbReference type="EMBL" id="KAK3241043.1"/>
    </source>
</evidence>
<evidence type="ECO:0000313" key="3">
    <source>
        <dbReference type="Proteomes" id="UP001190700"/>
    </source>
</evidence>
<keyword evidence="3" id="KW-1185">Reference proteome</keyword>
<evidence type="ECO:0000256" key="1">
    <source>
        <dbReference type="SAM" id="MobiDB-lite"/>
    </source>
</evidence>
<gene>
    <name evidence="2" type="ORF">CYMTET_49134</name>
</gene>
<comment type="caution">
    <text evidence="2">The sequence shown here is derived from an EMBL/GenBank/DDBJ whole genome shotgun (WGS) entry which is preliminary data.</text>
</comment>
<accession>A0AAE0EU61</accession>
<reference evidence="2 3" key="1">
    <citation type="journal article" date="2015" name="Genome Biol. Evol.">
        <title>Comparative Genomics of a Bacterivorous Green Alga Reveals Evolutionary Causalities and Consequences of Phago-Mixotrophic Mode of Nutrition.</title>
        <authorList>
            <person name="Burns J.A."/>
            <person name="Paasch A."/>
            <person name="Narechania A."/>
            <person name="Kim E."/>
        </authorList>
    </citation>
    <scope>NUCLEOTIDE SEQUENCE [LARGE SCALE GENOMIC DNA]</scope>
    <source>
        <strain evidence="2 3">PLY_AMNH</strain>
    </source>
</reference>
<dbReference type="EMBL" id="LGRX02033487">
    <property type="protein sequence ID" value="KAK3241043.1"/>
    <property type="molecule type" value="Genomic_DNA"/>
</dbReference>
<protein>
    <submittedName>
        <fullName evidence="2">Uncharacterized protein</fullName>
    </submittedName>
</protein>
<name>A0AAE0EU61_9CHLO</name>
<sequence length="279" mass="30548">MHAAPASFLHAHPAAASTSIRESPSPDYGPTSPEYSSEFGTAEYLARRLSERLLHLQKELVIGKNTDINLAGWKYVPRSSVTVCGTVSEAEDKLTQLGSEACKTILAGSKCFLCQGYWGMCLICANGHTICDFCKAEPISATLKHCGVCHEPRLQCQIRLPAVFEDMYANLRDQSCPLCTDDNARSVKELLQHMHRCPASFWLDLETVADVEDATIRMDELDGGRSFSVAWNTGVDRMRTFAIRVAATGEIVVVVTGSPGKTTSDAFECSGMLFLSRRS</sequence>